<dbReference type="InterPro" id="IPR036188">
    <property type="entry name" value="FAD/NAD-bd_sf"/>
</dbReference>
<dbReference type="Pfam" id="PF01266">
    <property type="entry name" value="DAO"/>
    <property type="match status" value="1"/>
</dbReference>
<proteinExistence type="predicted"/>
<dbReference type="PANTHER" id="PTHR13847">
    <property type="entry name" value="SARCOSINE DEHYDROGENASE-RELATED"/>
    <property type="match status" value="1"/>
</dbReference>
<evidence type="ECO:0000259" key="1">
    <source>
        <dbReference type="Pfam" id="PF01266"/>
    </source>
</evidence>
<dbReference type="RefSeq" id="WP_191188245.1">
    <property type="nucleotide sequence ID" value="NZ_JACWMY010000003.1"/>
</dbReference>
<protein>
    <submittedName>
        <fullName evidence="2">FAD-binding oxidoreductase</fullName>
    </submittedName>
</protein>
<dbReference type="Gene3D" id="3.50.50.60">
    <property type="entry name" value="FAD/NAD(P)-binding domain"/>
    <property type="match status" value="1"/>
</dbReference>
<dbReference type="PANTHER" id="PTHR13847:SF281">
    <property type="entry name" value="FAD DEPENDENT OXIDOREDUCTASE DOMAIN-CONTAINING PROTEIN"/>
    <property type="match status" value="1"/>
</dbReference>
<dbReference type="EMBL" id="JACWMY010000003">
    <property type="protein sequence ID" value="MBD1363575.1"/>
    <property type="molecule type" value="Genomic_DNA"/>
</dbReference>
<dbReference type="Gene3D" id="3.30.9.10">
    <property type="entry name" value="D-Amino Acid Oxidase, subunit A, domain 2"/>
    <property type="match status" value="1"/>
</dbReference>
<feature type="domain" description="FAD dependent oxidoreductase" evidence="1">
    <location>
        <begin position="18"/>
        <end position="375"/>
    </location>
</feature>
<comment type="caution">
    <text evidence="2">The sequence shown here is derived from an EMBL/GenBank/DDBJ whole genome shotgun (WGS) entry which is preliminary data.</text>
</comment>
<sequence>MEANFSYWERTAFIDNADVIIIGSGIVGLSAALQLKNREPNLKVLVLERGFLPSGASTKNAGFACFGTVSEQLSSLTDSSEEEVARLANYKWRGLQRLRQNLGDANIDYHQHGGYEMFMHGEEGHADECIGKISYLNNLLKNAISGHDIYSVANEKIAGFGFDKVSRMIYNPFEGQIHTGKMMRTLLNKCYQKDVMVLNNCAISNVAQESKYIHLRTSQGDFKAAKVILATNAFANQLFPELKVTPGRGQVLVTKPIPGLKLQGTYHFNEGYYYFRNIDGRVLFGGGRNLDFAAEETSEFGHTDAVKQILVAYLNEVILPGQNAEIDYWWSGIMGFGEGISPIVKQVEPNIYCAVRCNGMGVAMGSLVGEEVADLVLNN</sequence>
<dbReference type="SUPFAM" id="SSF51905">
    <property type="entry name" value="FAD/NAD(P)-binding domain"/>
    <property type="match status" value="1"/>
</dbReference>
<accession>A0ABR7WMP2</accession>
<gene>
    <name evidence="2" type="ORF">IDJ77_07120</name>
</gene>
<keyword evidence="3" id="KW-1185">Reference proteome</keyword>
<organism evidence="2 3">
    <name type="scientific">Mucilaginibacter pankratovii</name>
    <dbReference type="NCBI Taxonomy" id="2772110"/>
    <lineage>
        <taxon>Bacteria</taxon>
        <taxon>Pseudomonadati</taxon>
        <taxon>Bacteroidota</taxon>
        <taxon>Sphingobacteriia</taxon>
        <taxon>Sphingobacteriales</taxon>
        <taxon>Sphingobacteriaceae</taxon>
        <taxon>Mucilaginibacter</taxon>
    </lineage>
</organism>
<name>A0ABR7WMP2_9SPHI</name>
<reference evidence="2 3" key="1">
    <citation type="submission" date="2020-09" db="EMBL/GenBank/DDBJ databases">
        <title>Novel species of Mucilaginibacter isolated from a glacier on the Tibetan Plateau.</title>
        <authorList>
            <person name="Liu Q."/>
            <person name="Xin Y.-H."/>
        </authorList>
    </citation>
    <scope>NUCLEOTIDE SEQUENCE [LARGE SCALE GENOMIC DNA]</scope>
    <source>
        <strain evidence="2 3">ZT4R22</strain>
    </source>
</reference>
<evidence type="ECO:0000313" key="3">
    <source>
        <dbReference type="Proteomes" id="UP000606600"/>
    </source>
</evidence>
<dbReference type="InterPro" id="IPR006076">
    <property type="entry name" value="FAD-dep_OxRdtase"/>
</dbReference>
<evidence type="ECO:0000313" key="2">
    <source>
        <dbReference type="EMBL" id="MBD1363575.1"/>
    </source>
</evidence>
<dbReference type="Proteomes" id="UP000606600">
    <property type="component" value="Unassembled WGS sequence"/>
</dbReference>